<dbReference type="EC" id="3.1.1.-" evidence="6"/>
<gene>
    <name evidence="9" type="primary">LOC113463856</name>
</gene>
<comment type="similarity">
    <text evidence="1 6">Belongs to the type-B carboxylesterase/lipase family.</text>
</comment>
<feature type="non-terminal residue" evidence="9">
    <location>
        <position position="71"/>
    </location>
</feature>
<keyword evidence="5" id="KW-0325">Glycoprotein</keyword>
<feature type="domain" description="Carboxylesterase type B" evidence="7">
    <location>
        <begin position="2"/>
        <end position="70"/>
    </location>
</feature>
<dbReference type="SUPFAM" id="SSF53474">
    <property type="entry name" value="alpha/beta-Hydrolases"/>
    <property type="match status" value="1"/>
</dbReference>
<reference evidence="9" key="1">
    <citation type="submission" date="2025-08" db="UniProtKB">
        <authorList>
            <consortium name="RefSeq"/>
        </authorList>
    </citation>
    <scope>IDENTIFICATION</scope>
    <source>
        <tissue evidence="9">Whole body</tissue>
    </source>
</reference>
<keyword evidence="8" id="KW-1185">Reference proteome</keyword>
<dbReference type="AlphaFoldDB" id="A0AAJ7W7Z7"/>
<dbReference type="InterPro" id="IPR002018">
    <property type="entry name" value="CarbesteraseB"/>
</dbReference>
<evidence type="ECO:0000256" key="3">
    <source>
        <dbReference type="ARBA" id="ARBA00022801"/>
    </source>
</evidence>
<dbReference type="GeneID" id="113463856"/>
<organism evidence="8 9">
    <name type="scientific">Ceratina calcarata</name>
    <dbReference type="NCBI Taxonomy" id="156304"/>
    <lineage>
        <taxon>Eukaryota</taxon>
        <taxon>Metazoa</taxon>
        <taxon>Ecdysozoa</taxon>
        <taxon>Arthropoda</taxon>
        <taxon>Hexapoda</taxon>
        <taxon>Insecta</taxon>
        <taxon>Pterygota</taxon>
        <taxon>Neoptera</taxon>
        <taxon>Endopterygota</taxon>
        <taxon>Hymenoptera</taxon>
        <taxon>Apocrita</taxon>
        <taxon>Aculeata</taxon>
        <taxon>Apoidea</taxon>
        <taxon>Anthophila</taxon>
        <taxon>Apidae</taxon>
        <taxon>Ceratina</taxon>
        <taxon>Zadontomerus</taxon>
    </lineage>
</organism>
<evidence type="ECO:0000259" key="7">
    <source>
        <dbReference type="Pfam" id="PF00135"/>
    </source>
</evidence>
<dbReference type="Proteomes" id="UP000694925">
    <property type="component" value="Unplaced"/>
</dbReference>
<dbReference type="InterPro" id="IPR029058">
    <property type="entry name" value="AB_hydrolase_fold"/>
</dbReference>
<dbReference type="PANTHER" id="PTHR43142">
    <property type="entry name" value="CARBOXYLIC ESTER HYDROLASE"/>
    <property type="match status" value="1"/>
</dbReference>
<dbReference type="InterPro" id="IPR019826">
    <property type="entry name" value="Carboxylesterase_B_AS"/>
</dbReference>
<keyword evidence="2" id="KW-0719">Serine esterase</keyword>
<proteinExistence type="inferred from homology"/>
<keyword evidence="3 6" id="KW-0378">Hydrolase</keyword>
<evidence type="ECO:0000313" key="8">
    <source>
        <dbReference type="Proteomes" id="UP000694925"/>
    </source>
</evidence>
<evidence type="ECO:0000313" key="9">
    <source>
        <dbReference type="RefSeq" id="XP_026666566.1"/>
    </source>
</evidence>
<evidence type="ECO:0000256" key="2">
    <source>
        <dbReference type="ARBA" id="ARBA00022487"/>
    </source>
</evidence>
<sequence length="71" mass="7564">SLNYRLDILGFLALDLPGVKGNSGLKDQILALKWVQRNIAAFGGDPNRVTIFGESAGSASVSFHLMSSQAE</sequence>
<name>A0AAJ7W7Z7_9HYME</name>
<protein>
    <recommendedName>
        <fullName evidence="6">Carboxylic ester hydrolase</fullName>
        <ecNumber evidence="6">3.1.1.-</ecNumber>
    </recommendedName>
</protein>
<dbReference type="PANTHER" id="PTHR43142:SF1">
    <property type="entry name" value="CARBOXYLIC ESTER HYDROLASE"/>
    <property type="match status" value="1"/>
</dbReference>
<evidence type="ECO:0000256" key="5">
    <source>
        <dbReference type="ARBA" id="ARBA00023180"/>
    </source>
</evidence>
<evidence type="ECO:0000256" key="6">
    <source>
        <dbReference type="RuleBase" id="RU361235"/>
    </source>
</evidence>
<dbReference type="KEGG" id="ccal:113463856"/>
<keyword evidence="4" id="KW-1015">Disulfide bond</keyword>
<dbReference type="PROSITE" id="PS00122">
    <property type="entry name" value="CARBOXYLESTERASE_B_1"/>
    <property type="match status" value="1"/>
</dbReference>
<feature type="non-terminal residue" evidence="9">
    <location>
        <position position="1"/>
    </location>
</feature>
<dbReference type="RefSeq" id="XP_026666566.1">
    <property type="nucleotide sequence ID" value="XM_026810765.1"/>
</dbReference>
<evidence type="ECO:0000256" key="1">
    <source>
        <dbReference type="ARBA" id="ARBA00005964"/>
    </source>
</evidence>
<accession>A0AAJ7W7Z7</accession>
<dbReference type="Pfam" id="PF00135">
    <property type="entry name" value="COesterase"/>
    <property type="match status" value="1"/>
</dbReference>
<evidence type="ECO:0000256" key="4">
    <source>
        <dbReference type="ARBA" id="ARBA00023157"/>
    </source>
</evidence>
<dbReference type="GO" id="GO:0052689">
    <property type="term" value="F:carboxylic ester hydrolase activity"/>
    <property type="evidence" value="ECO:0007669"/>
    <property type="project" value="UniProtKB-KW"/>
</dbReference>
<dbReference type="Gene3D" id="3.40.50.1820">
    <property type="entry name" value="alpha/beta hydrolase"/>
    <property type="match status" value="1"/>
</dbReference>